<dbReference type="PRINTS" id="PR00076">
    <property type="entry name" value="6PGDHDRGNASE"/>
</dbReference>
<evidence type="ECO:0000256" key="4">
    <source>
        <dbReference type="ARBA" id="ARBA00011738"/>
    </source>
</evidence>
<dbReference type="NCBIfam" id="NF006765">
    <property type="entry name" value="PRK09287.1"/>
    <property type="match status" value="1"/>
</dbReference>
<evidence type="ECO:0000313" key="18">
    <source>
        <dbReference type="Proteomes" id="UP001207116"/>
    </source>
</evidence>
<dbReference type="EMBL" id="JAPFQP010000004">
    <property type="protein sequence ID" value="MCX2720222.1"/>
    <property type="molecule type" value="Genomic_DNA"/>
</dbReference>
<dbReference type="SMART" id="SM01350">
    <property type="entry name" value="6PGD"/>
    <property type="match status" value="1"/>
</dbReference>
<evidence type="ECO:0000256" key="2">
    <source>
        <dbReference type="ARBA" id="ARBA00004874"/>
    </source>
</evidence>
<dbReference type="SUPFAM" id="SSF51735">
    <property type="entry name" value="NAD(P)-binding Rossmann-fold domains"/>
    <property type="match status" value="1"/>
</dbReference>
<dbReference type="Gene3D" id="1.20.5.320">
    <property type="entry name" value="6-Phosphogluconate Dehydrogenase, domain 3"/>
    <property type="match status" value="1"/>
</dbReference>
<dbReference type="InterPro" id="IPR006115">
    <property type="entry name" value="6PGDH_NADP-bd"/>
</dbReference>
<comment type="caution">
    <text evidence="17">The sequence shown here is derived from an EMBL/GenBank/DDBJ whole genome shotgun (WGS) entry which is preliminary data.</text>
</comment>
<dbReference type="GO" id="GO:0006098">
    <property type="term" value="P:pentose-phosphate shunt"/>
    <property type="evidence" value="ECO:0007669"/>
    <property type="project" value="UniProtKB-KW"/>
</dbReference>
<dbReference type="PANTHER" id="PTHR11811">
    <property type="entry name" value="6-PHOSPHOGLUCONATE DEHYDROGENASE"/>
    <property type="match status" value="1"/>
</dbReference>
<dbReference type="InterPro" id="IPR036291">
    <property type="entry name" value="NAD(P)-bd_dom_sf"/>
</dbReference>
<feature type="binding site" description="in other chain" evidence="14">
    <location>
        <position position="289"/>
    </location>
    <ligand>
        <name>substrate</name>
        <note>ligand shared between dimeric partners</note>
    </ligand>
</feature>
<dbReference type="Proteomes" id="UP001207116">
    <property type="component" value="Unassembled WGS sequence"/>
</dbReference>
<accession>A0AAE3SNX1</accession>
<dbReference type="GO" id="GO:0050661">
    <property type="term" value="F:NADP binding"/>
    <property type="evidence" value="ECO:0007669"/>
    <property type="project" value="InterPro"/>
</dbReference>
<evidence type="ECO:0000256" key="9">
    <source>
        <dbReference type="ARBA" id="ARBA00023064"/>
    </source>
</evidence>
<dbReference type="EC" id="1.1.1.44" evidence="5 12"/>
<gene>
    <name evidence="17" type="primary">gndA</name>
    <name evidence="17" type="ORF">OO016_11470</name>
</gene>
<sequence length="465" mass="50902">MKNSCDFGLVGLGVMGRNLLLNAAGKGYKVFGYDLDRSKVNSLLRENNRNFQIQASTDPEELVNSLSKPRKIMLLVPAGNAVESIIENLEPLLDPGDIILDGGNSFYQDTERRQKSLEEKGIHFLGVGVSGGAFGALHGPSMMPGGSKSAYGHVRPILEALASKYRGEPCVAYLGTGSSGHYVKMVHNGIEYGLMQLISESYGFLKCLGNYSNAQFHEIYGEWNSGPLQSYLMEITSAIFAKPDPLGQGALLDQILDRARQKGTGKWTSQNAMDLGIAVPTIDAAVRMREISAAKEMRVEAGKIYEKSNRSTEENLLDITGAALRFGYILTFAQGFHLLNNASETYGYALDLAKVSKIWRSGCIIRSSLLQDIAHAFSGPDSPGHLLLCPAIVDQVRDTLQHTRMMACLAAQNGIAIPAFYSALAYFDAFTTADLPINLVQAQRDFFGSHTYERKDREGNFSTEW</sequence>
<evidence type="ECO:0000256" key="6">
    <source>
        <dbReference type="ARBA" id="ARBA00018193"/>
    </source>
</evidence>
<protein>
    <recommendedName>
        <fullName evidence="6 12">6-phosphogluconate dehydrogenase, decarboxylating</fullName>
        <ecNumber evidence="5 12">1.1.1.44</ecNumber>
    </recommendedName>
</protein>
<dbReference type="PIRSF" id="PIRSF000109">
    <property type="entry name" value="6PGD"/>
    <property type="match status" value="1"/>
</dbReference>
<dbReference type="InterPro" id="IPR006183">
    <property type="entry name" value="Pgluconate_DH"/>
</dbReference>
<evidence type="ECO:0000256" key="13">
    <source>
        <dbReference type="PIRSR" id="PIRSR000109-1"/>
    </source>
</evidence>
<evidence type="ECO:0000256" key="11">
    <source>
        <dbReference type="ARBA" id="ARBA00048640"/>
    </source>
</evidence>
<dbReference type="SUPFAM" id="SSF48179">
    <property type="entry name" value="6-phosphogluconate dehydrogenase C-terminal domain-like"/>
    <property type="match status" value="1"/>
</dbReference>
<feature type="binding site" description="in other chain" evidence="14">
    <location>
        <position position="104"/>
    </location>
    <ligand>
        <name>substrate</name>
        <note>ligand shared between dimeric partners</note>
    </ligand>
</feature>
<evidence type="ECO:0000256" key="7">
    <source>
        <dbReference type="ARBA" id="ARBA00022857"/>
    </source>
</evidence>
<dbReference type="Gene3D" id="3.40.50.720">
    <property type="entry name" value="NAD(P)-binding Rossmann-like Domain"/>
    <property type="match status" value="1"/>
</dbReference>
<dbReference type="InterPro" id="IPR006113">
    <property type="entry name" value="6PGDH_Gnd/GntZ"/>
</dbReference>
<evidence type="ECO:0000313" key="17">
    <source>
        <dbReference type="EMBL" id="MCX2720222.1"/>
    </source>
</evidence>
<evidence type="ECO:0000256" key="12">
    <source>
        <dbReference type="PIRNR" id="PIRNR000109"/>
    </source>
</evidence>
<feature type="active site" description="Proton acceptor" evidence="13">
    <location>
        <position position="184"/>
    </location>
</feature>
<dbReference type="AlphaFoldDB" id="A0AAE3SNX1"/>
<feature type="binding site" description="in other chain" evidence="14">
    <location>
        <begin position="130"/>
        <end position="132"/>
    </location>
    <ligand>
        <name>substrate</name>
        <note>ligand shared between dimeric partners</note>
    </ligand>
</feature>
<evidence type="ECO:0000256" key="14">
    <source>
        <dbReference type="PIRSR" id="PIRSR000109-2"/>
    </source>
</evidence>
<name>A0AAE3SNX1_9FLAO</name>
<evidence type="ECO:0000256" key="10">
    <source>
        <dbReference type="ARBA" id="ARBA00023126"/>
    </source>
</evidence>
<dbReference type="FunFam" id="1.10.1040.10:FF:000032">
    <property type="entry name" value="6-phosphogluconate dehydrogenase, decarboxylating"/>
    <property type="match status" value="1"/>
</dbReference>
<dbReference type="InterPro" id="IPR006114">
    <property type="entry name" value="6PGDH_C"/>
</dbReference>
<feature type="domain" description="6-phosphogluconate dehydrogenase C-terminal" evidence="16">
    <location>
        <begin position="180"/>
        <end position="465"/>
    </location>
</feature>
<proteinExistence type="inferred from homology"/>
<comment type="similarity">
    <text evidence="3 12 15">Belongs to the 6-phosphogluconate dehydrogenase family.</text>
</comment>
<keyword evidence="9 15" id="KW-0311">Gluconate utilization</keyword>
<organism evidence="17 18">
    <name type="scientific">Lentiprolixibacter aurantiacus</name>
    <dbReference type="NCBI Taxonomy" id="2993939"/>
    <lineage>
        <taxon>Bacteria</taxon>
        <taxon>Pseudomonadati</taxon>
        <taxon>Bacteroidota</taxon>
        <taxon>Flavobacteriia</taxon>
        <taxon>Flavobacteriales</taxon>
        <taxon>Flavobacteriaceae</taxon>
        <taxon>Lentiprolixibacter</taxon>
    </lineage>
</organism>
<reference evidence="17" key="1">
    <citation type="submission" date="2022-11" db="EMBL/GenBank/DDBJ databases">
        <title>The characterization of three novel Bacteroidetes species and genomic analysis of their roles in tidal elemental geochemical cycles.</title>
        <authorList>
            <person name="Ma K.-J."/>
        </authorList>
    </citation>
    <scope>NUCLEOTIDE SEQUENCE</scope>
    <source>
        <strain evidence="17">M415</strain>
    </source>
</reference>
<dbReference type="InterPro" id="IPR013328">
    <property type="entry name" value="6PGD_dom2"/>
</dbReference>
<dbReference type="Gene3D" id="1.10.1040.10">
    <property type="entry name" value="N-(1-d-carboxylethyl)-l-norvaline Dehydrogenase, domain 2"/>
    <property type="match status" value="1"/>
</dbReference>
<feature type="active site" description="Proton donor" evidence="13">
    <location>
        <position position="191"/>
    </location>
</feature>
<evidence type="ECO:0000259" key="16">
    <source>
        <dbReference type="SMART" id="SM01350"/>
    </source>
</evidence>
<keyword evidence="7 12" id="KW-0521">NADP</keyword>
<evidence type="ECO:0000256" key="15">
    <source>
        <dbReference type="RuleBase" id="RU000485"/>
    </source>
</evidence>
<comment type="pathway">
    <text evidence="2 12 15">Carbohydrate degradation; pentose phosphate pathway; D-ribulose 5-phosphate from D-glucose 6-phosphate (oxidative stage): step 3/3.</text>
</comment>
<comment type="subunit">
    <text evidence="4 12">Homodimer.</text>
</comment>
<dbReference type="NCBIfam" id="TIGR00873">
    <property type="entry name" value="gnd"/>
    <property type="match status" value="1"/>
</dbReference>
<evidence type="ECO:0000256" key="5">
    <source>
        <dbReference type="ARBA" id="ARBA00013011"/>
    </source>
</evidence>
<feature type="binding site" description="in other chain" evidence="14">
    <location>
        <begin position="187"/>
        <end position="188"/>
    </location>
    <ligand>
        <name>substrate</name>
        <note>ligand shared between dimeric partners</note>
    </ligand>
</feature>
<keyword evidence="8 12" id="KW-0560">Oxidoreductase</keyword>
<comment type="catalytic activity">
    <reaction evidence="11 12 15">
        <text>6-phospho-D-gluconate + NADP(+) = D-ribulose 5-phosphate + CO2 + NADPH</text>
        <dbReference type="Rhea" id="RHEA:10116"/>
        <dbReference type="ChEBI" id="CHEBI:16526"/>
        <dbReference type="ChEBI" id="CHEBI:57783"/>
        <dbReference type="ChEBI" id="CHEBI:58121"/>
        <dbReference type="ChEBI" id="CHEBI:58349"/>
        <dbReference type="ChEBI" id="CHEBI:58759"/>
        <dbReference type="EC" id="1.1.1.44"/>
    </reaction>
</comment>
<dbReference type="GO" id="GO:0004616">
    <property type="term" value="F:phosphogluconate dehydrogenase (decarboxylating) activity"/>
    <property type="evidence" value="ECO:0007669"/>
    <property type="project" value="UniProtKB-EC"/>
</dbReference>
<evidence type="ECO:0000256" key="3">
    <source>
        <dbReference type="ARBA" id="ARBA00008419"/>
    </source>
</evidence>
<dbReference type="GO" id="GO:0019521">
    <property type="term" value="P:D-gluconate metabolic process"/>
    <property type="evidence" value="ECO:0007669"/>
    <property type="project" value="UniProtKB-KW"/>
</dbReference>
<keyword evidence="10 12" id="KW-0570">Pentose shunt</keyword>
<evidence type="ECO:0000256" key="8">
    <source>
        <dbReference type="ARBA" id="ARBA00023002"/>
    </source>
</evidence>
<comment type="function">
    <text evidence="1 12">Catalyzes the oxidative decarboxylation of 6-phosphogluconate to ribulose 5-phosphate and CO(2), with concomitant reduction of NADP to NADPH.</text>
</comment>
<dbReference type="InterPro" id="IPR008927">
    <property type="entry name" value="6-PGluconate_DH-like_C_sf"/>
</dbReference>
<feature type="binding site" evidence="14">
    <location>
        <position position="450"/>
    </location>
    <ligand>
        <name>substrate</name>
        <note>ligand shared between dimeric partners</note>
    </ligand>
</feature>
<feature type="binding site" evidence="14">
    <location>
        <position position="444"/>
    </location>
    <ligand>
        <name>substrate</name>
        <note>ligand shared between dimeric partners</note>
    </ligand>
</feature>
<feature type="binding site" description="in other chain" evidence="14">
    <location>
        <position position="192"/>
    </location>
    <ligand>
        <name>substrate</name>
        <note>ligand shared between dimeric partners</note>
    </ligand>
</feature>
<keyword evidence="18" id="KW-1185">Reference proteome</keyword>
<dbReference type="Pfam" id="PF00393">
    <property type="entry name" value="6PGD"/>
    <property type="match status" value="1"/>
</dbReference>
<dbReference type="Pfam" id="PF03446">
    <property type="entry name" value="NAD_binding_2"/>
    <property type="match status" value="1"/>
</dbReference>
<feature type="binding site" description="in other chain" evidence="14">
    <location>
        <position position="262"/>
    </location>
    <ligand>
        <name>substrate</name>
        <note>ligand shared between dimeric partners</note>
    </ligand>
</feature>
<dbReference type="RefSeq" id="WP_266013996.1">
    <property type="nucleotide sequence ID" value="NZ_JAPFQP010000004.1"/>
</dbReference>
<evidence type="ECO:0000256" key="1">
    <source>
        <dbReference type="ARBA" id="ARBA00002526"/>
    </source>
</evidence>